<dbReference type="AlphaFoldDB" id="A0A8J5LNK5"/>
<evidence type="ECO:0000256" key="4">
    <source>
        <dbReference type="ARBA" id="ARBA00022679"/>
    </source>
</evidence>
<evidence type="ECO:0000256" key="9">
    <source>
        <dbReference type="ARBA" id="ARBA00022833"/>
    </source>
</evidence>
<keyword evidence="9" id="KW-0862">Zinc</keyword>
<reference evidence="14 15" key="1">
    <citation type="submission" date="2020-08" db="EMBL/GenBank/DDBJ databases">
        <title>Plant Genome Project.</title>
        <authorList>
            <person name="Zhang R.-G."/>
        </authorList>
    </citation>
    <scope>NUCLEOTIDE SEQUENCE [LARGE SCALE GENOMIC DNA]</scope>
    <source>
        <tissue evidence="14">Rhizome</tissue>
    </source>
</reference>
<dbReference type="PANTHER" id="PTHR47568:SF2">
    <property type="entry name" value="E3 UBIQUITIN-PROTEIN LIGASE SP1-RELATED"/>
    <property type="match status" value="1"/>
</dbReference>
<keyword evidence="11 12" id="KW-0472">Membrane</keyword>
<evidence type="ECO:0000313" key="15">
    <source>
        <dbReference type="Proteomes" id="UP000734854"/>
    </source>
</evidence>
<dbReference type="GO" id="GO:0061630">
    <property type="term" value="F:ubiquitin protein ligase activity"/>
    <property type="evidence" value="ECO:0007669"/>
    <property type="project" value="UniProtKB-EC"/>
</dbReference>
<keyword evidence="4" id="KW-0808">Transferase</keyword>
<organism evidence="14 15">
    <name type="scientific">Zingiber officinale</name>
    <name type="common">Ginger</name>
    <name type="synonym">Amomum zingiber</name>
    <dbReference type="NCBI Taxonomy" id="94328"/>
    <lineage>
        <taxon>Eukaryota</taxon>
        <taxon>Viridiplantae</taxon>
        <taxon>Streptophyta</taxon>
        <taxon>Embryophyta</taxon>
        <taxon>Tracheophyta</taxon>
        <taxon>Spermatophyta</taxon>
        <taxon>Magnoliopsida</taxon>
        <taxon>Liliopsida</taxon>
        <taxon>Zingiberales</taxon>
        <taxon>Zingiberaceae</taxon>
        <taxon>Zingiber</taxon>
    </lineage>
</organism>
<evidence type="ECO:0000256" key="7">
    <source>
        <dbReference type="ARBA" id="ARBA00022771"/>
    </source>
</evidence>
<keyword evidence="7" id="KW-0863">Zinc-finger</keyword>
<accession>A0A8J5LNK5</accession>
<evidence type="ECO:0000259" key="13">
    <source>
        <dbReference type="Pfam" id="PF12483"/>
    </source>
</evidence>
<keyword evidence="5 12" id="KW-0812">Transmembrane</keyword>
<dbReference type="GO" id="GO:0016020">
    <property type="term" value="C:membrane"/>
    <property type="evidence" value="ECO:0007669"/>
    <property type="project" value="UniProtKB-SubCell"/>
</dbReference>
<dbReference type="GO" id="GO:0008270">
    <property type="term" value="F:zinc ion binding"/>
    <property type="evidence" value="ECO:0007669"/>
    <property type="project" value="UniProtKB-KW"/>
</dbReference>
<dbReference type="EC" id="2.3.2.27" evidence="3"/>
<comment type="caution">
    <text evidence="14">The sequence shown here is derived from an EMBL/GenBank/DDBJ whole genome shotgun (WGS) entry which is preliminary data.</text>
</comment>
<evidence type="ECO:0000256" key="8">
    <source>
        <dbReference type="ARBA" id="ARBA00022786"/>
    </source>
</evidence>
<keyword evidence="8" id="KW-0833">Ubl conjugation pathway</keyword>
<sequence>MEEQHFLKYDEVGSWAWVQDYALMLMLSKEVPWFLVYTILQILIVIFLFVVLLWMLGVKRTEKILPTGTALTVVGEAAKDDAGKIGVQRLGKGPFYISPKNINLLNYNSWEMV</sequence>
<evidence type="ECO:0000256" key="5">
    <source>
        <dbReference type="ARBA" id="ARBA00022692"/>
    </source>
</evidence>
<dbReference type="InterPro" id="IPR044231">
    <property type="entry name" value="SP1/SPL1"/>
</dbReference>
<evidence type="ECO:0000256" key="11">
    <source>
        <dbReference type="ARBA" id="ARBA00023136"/>
    </source>
</evidence>
<dbReference type="EMBL" id="JACMSC010000004">
    <property type="protein sequence ID" value="KAG6523065.1"/>
    <property type="molecule type" value="Genomic_DNA"/>
</dbReference>
<evidence type="ECO:0000256" key="1">
    <source>
        <dbReference type="ARBA" id="ARBA00000900"/>
    </source>
</evidence>
<comment type="catalytic activity">
    <reaction evidence="1">
        <text>S-ubiquitinyl-[E2 ubiquitin-conjugating enzyme]-L-cysteine + [acceptor protein]-L-lysine = [E2 ubiquitin-conjugating enzyme]-L-cysteine + N(6)-ubiquitinyl-[acceptor protein]-L-lysine.</text>
        <dbReference type="EC" id="2.3.2.27"/>
    </reaction>
</comment>
<evidence type="ECO:0000256" key="12">
    <source>
        <dbReference type="SAM" id="Phobius"/>
    </source>
</evidence>
<dbReference type="GO" id="GO:0016567">
    <property type="term" value="P:protein ubiquitination"/>
    <property type="evidence" value="ECO:0007669"/>
    <property type="project" value="InterPro"/>
</dbReference>
<evidence type="ECO:0000256" key="10">
    <source>
        <dbReference type="ARBA" id="ARBA00022989"/>
    </source>
</evidence>
<keyword evidence="15" id="KW-1185">Reference proteome</keyword>
<evidence type="ECO:0000256" key="6">
    <source>
        <dbReference type="ARBA" id="ARBA00022723"/>
    </source>
</evidence>
<comment type="subcellular location">
    <subcellularLocation>
        <location evidence="2">Membrane</location>
        <topology evidence="2">Multi-pass membrane protein</topology>
    </subcellularLocation>
</comment>
<proteinExistence type="predicted"/>
<name>A0A8J5LNK5_ZINOF</name>
<evidence type="ECO:0000256" key="3">
    <source>
        <dbReference type="ARBA" id="ARBA00012483"/>
    </source>
</evidence>
<dbReference type="InterPro" id="IPR022170">
    <property type="entry name" value="MUL1-like"/>
</dbReference>
<evidence type="ECO:0000313" key="14">
    <source>
        <dbReference type="EMBL" id="KAG6523065.1"/>
    </source>
</evidence>
<evidence type="ECO:0000256" key="2">
    <source>
        <dbReference type="ARBA" id="ARBA00004141"/>
    </source>
</evidence>
<dbReference type="PANTHER" id="PTHR47568">
    <property type="match status" value="1"/>
</dbReference>
<gene>
    <name evidence="14" type="ORF">ZIOFF_012918</name>
</gene>
<protein>
    <recommendedName>
        <fullName evidence="3">RING-type E3 ubiquitin transferase</fullName>
        <ecNumber evidence="3">2.3.2.27</ecNumber>
    </recommendedName>
</protein>
<feature type="transmembrane region" description="Helical" evidence="12">
    <location>
        <begin position="34"/>
        <end position="56"/>
    </location>
</feature>
<keyword evidence="6" id="KW-0479">Metal-binding</keyword>
<feature type="domain" description="E3 Ubiquitin ligase MUL1-like" evidence="13">
    <location>
        <begin position="49"/>
        <end position="100"/>
    </location>
</feature>
<dbReference type="Pfam" id="PF12483">
    <property type="entry name" value="GIDE"/>
    <property type="match status" value="1"/>
</dbReference>
<keyword evidence="10 12" id="KW-1133">Transmembrane helix</keyword>
<dbReference type="Proteomes" id="UP000734854">
    <property type="component" value="Unassembled WGS sequence"/>
</dbReference>